<dbReference type="PANTHER" id="PTHR40590:SF1">
    <property type="entry name" value="CYTOPLASMIC PROTEIN"/>
    <property type="match status" value="1"/>
</dbReference>
<name>A0ABS6V5M2_9SPHN</name>
<dbReference type="EMBL" id="JAHVAH010000001">
    <property type="protein sequence ID" value="MBW0144819.1"/>
    <property type="molecule type" value="Genomic_DNA"/>
</dbReference>
<dbReference type="RefSeq" id="WP_218632779.1">
    <property type="nucleotide sequence ID" value="NZ_JAHVAH010000001.1"/>
</dbReference>
<proteinExistence type="predicted"/>
<dbReference type="PANTHER" id="PTHR40590">
    <property type="entry name" value="CYTOPLASMIC PROTEIN-RELATED"/>
    <property type="match status" value="1"/>
</dbReference>
<dbReference type="InterPro" id="IPR047111">
    <property type="entry name" value="YbaP-like"/>
</dbReference>
<accession>A0ABS6V5M2</accession>
<gene>
    <name evidence="2" type="ORF">KTQ36_05855</name>
</gene>
<feature type="chain" id="PRO_5045876043" evidence="1">
    <location>
        <begin position="22"/>
        <end position="293"/>
    </location>
</feature>
<feature type="signal peptide" evidence="1">
    <location>
        <begin position="1"/>
        <end position="21"/>
    </location>
</feature>
<dbReference type="CDD" id="cd14789">
    <property type="entry name" value="Tiki"/>
    <property type="match status" value="1"/>
</dbReference>
<evidence type="ECO:0000313" key="3">
    <source>
        <dbReference type="Proteomes" id="UP000698028"/>
    </source>
</evidence>
<sequence>MKKLLAATTALAAAFATPALAQETDAATVAPAMWKVADEDTTVYILGTFHVVRPGMEWRTPLIEEAIESSEELILEISMDPELLATQAPIMQQMAMDEEVEPLSVRFDAEEYAKLEAGTKSMGVPIQALDQFETWFLLPALAAPLLQQAGFSATEGIDMTLFQQFVHAGKPVGELEGLVAQVKFLDDADEEAQQEMLMTMFEDDMAAELDKGLAFWAAGDLDGLYASMGFDEMSEEATAAMLANRNPHWADWIQTRLDTPGTVLVAGGTGHFMGEHSVLKMLEDRGLTVARVQ</sequence>
<evidence type="ECO:0000313" key="2">
    <source>
        <dbReference type="EMBL" id="MBW0144819.1"/>
    </source>
</evidence>
<dbReference type="Proteomes" id="UP000698028">
    <property type="component" value="Unassembled WGS sequence"/>
</dbReference>
<dbReference type="Pfam" id="PF01963">
    <property type="entry name" value="TraB_PrgY_gumN"/>
    <property type="match status" value="1"/>
</dbReference>
<keyword evidence="1" id="KW-0732">Signal</keyword>
<reference evidence="2 3" key="1">
    <citation type="submission" date="2021-07" db="EMBL/GenBank/DDBJ databases">
        <title>The draft genome sequence of Sphingomicrobium sp. B8.</title>
        <authorList>
            <person name="Mu L."/>
        </authorList>
    </citation>
    <scope>NUCLEOTIDE SEQUENCE [LARGE SCALE GENOMIC DNA]</scope>
    <source>
        <strain evidence="2 3">B8</strain>
    </source>
</reference>
<dbReference type="InterPro" id="IPR002816">
    <property type="entry name" value="TraB/PrgY/GumN_fam"/>
</dbReference>
<comment type="caution">
    <text evidence="2">The sequence shown here is derived from an EMBL/GenBank/DDBJ whole genome shotgun (WGS) entry which is preliminary data.</text>
</comment>
<protein>
    <submittedName>
        <fullName evidence="2">TraB/GumN family protein</fullName>
    </submittedName>
</protein>
<keyword evidence="3" id="KW-1185">Reference proteome</keyword>
<organism evidence="2 3">
    <name type="scientific">Sphingomicrobium clamense</name>
    <dbReference type="NCBI Taxonomy" id="2851013"/>
    <lineage>
        <taxon>Bacteria</taxon>
        <taxon>Pseudomonadati</taxon>
        <taxon>Pseudomonadota</taxon>
        <taxon>Alphaproteobacteria</taxon>
        <taxon>Sphingomonadales</taxon>
        <taxon>Sphingomonadaceae</taxon>
        <taxon>Sphingomicrobium</taxon>
    </lineage>
</organism>
<evidence type="ECO:0000256" key="1">
    <source>
        <dbReference type="SAM" id="SignalP"/>
    </source>
</evidence>